<name>K9W070_9CYAN</name>
<dbReference type="Proteomes" id="UP000010472">
    <property type="component" value="Chromosome"/>
</dbReference>
<dbReference type="KEGG" id="cep:Cri9333_2268"/>
<dbReference type="OrthoDB" id="456752at2"/>
<dbReference type="SUPFAM" id="SSF52980">
    <property type="entry name" value="Restriction endonuclease-like"/>
    <property type="match status" value="1"/>
</dbReference>
<dbReference type="eggNOG" id="ENOG502ZTX9">
    <property type="taxonomic scope" value="Bacteria"/>
</dbReference>
<dbReference type="PATRIC" id="fig|1173022.3.peg.2454"/>
<sequence>MSARDTFHEVVKSALENEGWIITHDPYHIDLGFVDFYIDLGAEQLLAATKDNEKIAVEIKTFLAPSTISEFHTAVGQFINYRIALEEDDPERRLYLAIPLEIYRRFFKYSFIQKVIERNQIPLLVYNTEKPEIAQWIK</sequence>
<gene>
    <name evidence="1" type="ORF">Cri9333_2268</name>
</gene>
<dbReference type="EMBL" id="CP003620">
    <property type="protein sequence ID" value="AFZ13137.1"/>
    <property type="molecule type" value="Genomic_DNA"/>
</dbReference>
<dbReference type="STRING" id="1173022.Cri9333_2268"/>
<accession>K9W070</accession>
<evidence type="ECO:0000313" key="2">
    <source>
        <dbReference type="Proteomes" id="UP000010472"/>
    </source>
</evidence>
<dbReference type="RefSeq" id="WP_015203251.1">
    <property type="nucleotide sequence ID" value="NC_019753.1"/>
</dbReference>
<dbReference type="Pfam" id="PF08814">
    <property type="entry name" value="XisH"/>
    <property type="match status" value="1"/>
</dbReference>
<protein>
    <submittedName>
        <fullName evidence="1">XisH protein</fullName>
    </submittedName>
</protein>
<dbReference type="InterPro" id="IPR011856">
    <property type="entry name" value="tRNA_endonuc-like_dom_sf"/>
</dbReference>
<dbReference type="AlphaFoldDB" id="K9W070"/>
<evidence type="ECO:0000313" key="1">
    <source>
        <dbReference type="EMBL" id="AFZ13137.1"/>
    </source>
</evidence>
<proteinExistence type="predicted"/>
<dbReference type="InterPro" id="IPR014919">
    <property type="entry name" value="XisH"/>
</dbReference>
<dbReference type="InterPro" id="IPR011335">
    <property type="entry name" value="Restrct_endonuc-II-like"/>
</dbReference>
<dbReference type="HOGENOM" id="CLU_132053_0_0_3"/>
<dbReference type="GO" id="GO:0003676">
    <property type="term" value="F:nucleic acid binding"/>
    <property type="evidence" value="ECO:0007669"/>
    <property type="project" value="InterPro"/>
</dbReference>
<reference evidence="1 2" key="1">
    <citation type="submission" date="2012-06" db="EMBL/GenBank/DDBJ databases">
        <title>Finished chromosome of genome of Crinalium epipsammum PCC 9333.</title>
        <authorList>
            <consortium name="US DOE Joint Genome Institute"/>
            <person name="Gugger M."/>
            <person name="Coursin T."/>
            <person name="Rippka R."/>
            <person name="Tandeau De Marsac N."/>
            <person name="Huntemann M."/>
            <person name="Wei C.-L."/>
            <person name="Han J."/>
            <person name="Detter J.C."/>
            <person name="Han C."/>
            <person name="Tapia R."/>
            <person name="Davenport K."/>
            <person name="Daligault H."/>
            <person name="Erkkila T."/>
            <person name="Gu W."/>
            <person name="Munk A.C.C."/>
            <person name="Teshima H."/>
            <person name="Xu Y."/>
            <person name="Chain P."/>
            <person name="Chen A."/>
            <person name="Krypides N."/>
            <person name="Mavromatis K."/>
            <person name="Markowitz V."/>
            <person name="Szeto E."/>
            <person name="Ivanova N."/>
            <person name="Mikhailova N."/>
            <person name="Ovchinnikova G."/>
            <person name="Pagani I."/>
            <person name="Pati A."/>
            <person name="Goodwin L."/>
            <person name="Peters L."/>
            <person name="Pitluck S."/>
            <person name="Woyke T."/>
            <person name="Kerfeld C."/>
        </authorList>
    </citation>
    <scope>NUCLEOTIDE SEQUENCE [LARGE SCALE GENOMIC DNA]</scope>
    <source>
        <strain evidence="1 2">PCC 9333</strain>
    </source>
</reference>
<organism evidence="1 2">
    <name type="scientific">Crinalium epipsammum PCC 9333</name>
    <dbReference type="NCBI Taxonomy" id="1173022"/>
    <lineage>
        <taxon>Bacteria</taxon>
        <taxon>Bacillati</taxon>
        <taxon>Cyanobacteriota</taxon>
        <taxon>Cyanophyceae</taxon>
        <taxon>Gomontiellales</taxon>
        <taxon>Gomontiellaceae</taxon>
        <taxon>Crinalium</taxon>
    </lineage>
</organism>
<keyword evidence="2" id="KW-1185">Reference proteome</keyword>
<dbReference type="Gene3D" id="3.40.1350.10">
    <property type="match status" value="1"/>
</dbReference>
<dbReference type="CDD" id="cd22366">
    <property type="entry name" value="XisH-like"/>
    <property type="match status" value="1"/>
</dbReference>